<dbReference type="PANTHER" id="PTHR11474:SF76">
    <property type="entry name" value="SHKT DOMAIN-CONTAINING PROTEIN"/>
    <property type="match status" value="1"/>
</dbReference>
<evidence type="ECO:0000256" key="10">
    <source>
        <dbReference type="ARBA" id="ARBA00048881"/>
    </source>
</evidence>
<dbReference type="InterPro" id="IPR050316">
    <property type="entry name" value="Tyrosinase/Hemocyanin"/>
</dbReference>
<dbReference type="InterPro" id="IPR008922">
    <property type="entry name" value="Di-copper_centre_dom_sf"/>
</dbReference>
<comment type="catalytic activity">
    <reaction evidence="9">
        <text>2 L-dopa + O2 = 2 L-dopaquinone + 2 H2O</text>
        <dbReference type="Rhea" id="RHEA:34287"/>
        <dbReference type="ChEBI" id="CHEBI:15377"/>
        <dbReference type="ChEBI" id="CHEBI:15379"/>
        <dbReference type="ChEBI" id="CHEBI:57504"/>
        <dbReference type="ChEBI" id="CHEBI:57924"/>
        <dbReference type="EC" id="1.14.18.1"/>
    </reaction>
</comment>
<keyword evidence="5" id="KW-0560">Oxidoreductase</keyword>
<dbReference type="GO" id="GO:0004503">
    <property type="term" value="F:tyrosinase activity"/>
    <property type="evidence" value="ECO:0007669"/>
    <property type="project" value="UniProtKB-EC"/>
</dbReference>
<evidence type="ECO:0000313" key="14">
    <source>
        <dbReference type="EMBL" id="EME40759.1"/>
    </source>
</evidence>
<keyword evidence="8" id="KW-0470">Melanin biosynthesis</keyword>
<evidence type="ECO:0000256" key="7">
    <source>
        <dbReference type="ARBA" id="ARBA00023033"/>
    </source>
</evidence>
<keyword evidence="4" id="KW-0479">Metal-binding</keyword>
<evidence type="ECO:0000259" key="12">
    <source>
        <dbReference type="Pfam" id="PF00264"/>
    </source>
</evidence>
<dbReference type="InterPro" id="IPR002227">
    <property type="entry name" value="Tyrosinase_Cu-bd"/>
</dbReference>
<dbReference type="Pfam" id="PF00264">
    <property type="entry name" value="Tyrosinase"/>
    <property type="match status" value="1"/>
</dbReference>
<dbReference type="EMBL" id="KB446543">
    <property type="protein sequence ID" value="EME40759.1"/>
    <property type="molecule type" value="Genomic_DNA"/>
</dbReference>
<dbReference type="InterPro" id="IPR041640">
    <property type="entry name" value="Tyrosinase_C"/>
</dbReference>
<dbReference type="AlphaFoldDB" id="N1PF89"/>
<evidence type="ECO:0000256" key="1">
    <source>
        <dbReference type="ARBA" id="ARBA00001973"/>
    </source>
</evidence>
<evidence type="ECO:0000259" key="13">
    <source>
        <dbReference type="Pfam" id="PF18132"/>
    </source>
</evidence>
<dbReference type="OMA" id="NIANNWY"/>
<dbReference type="SUPFAM" id="SSF48056">
    <property type="entry name" value="Di-copper centre-containing domain"/>
    <property type="match status" value="1"/>
</dbReference>
<evidence type="ECO:0000256" key="5">
    <source>
        <dbReference type="ARBA" id="ARBA00023002"/>
    </source>
</evidence>
<evidence type="ECO:0000256" key="2">
    <source>
        <dbReference type="ARBA" id="ARBA00009928"/>
    </source>
</evidence>
<dbReference type="GO" id="GO:0042438">
    <property type="term" value="P:melanin biosynthetic process"/>
    <property type="evidence" value="ECO:0007669"/>
    <property type="project" value="UniProtKB-KW"/>
</dbReference>
<proteinExistence type="inferred from homology"/>
<keyword evidence="11" id="KW-0732">Signal</keyword>
<evidence type="ECO:0000256" key="11">
    <source>
        <dbReference type="SAM" id="SignalP"/>
    </source>
</evidence>
<dbReference type="Pfam" id="PF18132">
    <property type="entry name" value="Tyrosinase_C"/>
    <property type="match status" value="1"/>
</dbReference>
<evidence type="ECO:0000313" key="15">
    <source>
        <dbReference type="Proteomes" id="UP000016933"/>
    </source>
</evidence>
<keyword evidence="6" id="KW-0186">Copper</keyword>
<dbReference type="PRINTS" id="PR00092">
    <property type="entry name" value="TYROSINASE"/>
</dbReference>
<dbReference type="STRING" id="675120.N1PF89"/>
<dbReference type="Proteomes" id="UP000016933">
    <property type="component" value="Unassembled WGS sequence"/>
</dbReference>
<comment type="catalytic activity">
    <reaction evidence="10">
        <text>L-tyrosine + O2 = L-dopaquinone + H2O</text>
        <dbReference type="Rhea" id="RHEA:18117"/>
        <dbReference type="ChEBI" id="CHEBI:15377"/>
        <dbReference type="ChEBI" id="CHEBI:15379"/>
        <dbReference type="ChEBI" id="CHEBI:57924"/>
        <dbReference type="ChEBI" id="CHEBI:58315"/>
        <dbReference type="EC" id="1.14.18.1"/>
    </reaction>
</comment>
<feature type="domain" description="Tyrosinase copper-binding" evidence="12">
    <location>
        <begin position="68"/>
        <end position="311"/>
    </location>
</feature>
<dbReference type="Gene3D" id="1.10.1280.10">
    <property type="entry name" value="Di-copper center containing domain from catechol oxidase"/>
    <property type="match status" value="1"/>
</dbReference>
<gene>
    <name evidence="14" type="ORF">DOTSEDRAFT_74342</name>
</gene>
<organism evidence="14 15">
    <name type="scientific">Dothistroma septosporum (strain NZE10 / CBS 128990)</name>
    <name type="common">Red band needle blight fungus</name>
    <name type="synonym">Mycosphaerella pini</name>
    <dbReference type="NCBI Taxonomy" id="675120"/>
    <lineage>
        <taxon>Eukaryota</taxon>
        <taxon>Fungi</taxon>
        <taxon>Dikarya</taxon>
        <taxon>Ascomycota</taxon>
        <taxon>Pezizomycotina</taxon>
        <taxon>Dothideomycetes</taxon>
        <taxon>Dothideomycetidae</taxon>
        <taxon>Mycosphaerellales</taxon>
        <taxon>Mycosphaerellaceae</taxon>
        <taxon>Dothistroma</taxon>
    </lineage>
</organism>
<evidence type="ECO:0000256" key="3">
    <source>
        <dbReference type="ARBA" id="ARBA00011906"/>
    </source>
</evidence>
<comment type="cofactor">
    <cofactor evidence="1">
        <name>Cu(2+)</name>
        <dbReference type="ChEBI" id="CHEBI:29036"/>
    </cofactor>
</comment>
<feature type="signal peptide" evidence="11">
    <location>
        <begin position="1"/>
        <end position="17"/>
    </location>
</feature>
<evidence type="ECO:0000256" key="6">
    <source>
        <dbReference type="ARBA" id="ARBA00023008"/>
    </source>
</evidence>
<accession>N1PF89</accession>
<dbReference type="GO" id="GO:0046872">
    <property type="term" value="F:metal ion binding"/>
    <property type="evidence" value="ECO:0007669"/>
    <property type="project" value="UniProtKB-KW"/>
</dbReference>
<dbReference type="EC" id="1.14.18.1" evidence="3"/>
<comment type="similarity">
    <text evidence="2">Belongs to the tyrosinase family.</text>
</comment>
<dbReference type="eggNOG" id="ENOG502R1BY">
    <property type="taxonomic scope" value="Eukaryota"/>
</dbReference>
<name>N1PF89_DOTSN</name>
<feature type="domain" description="Tyrosinase C-terminal" evidence="13">
    <location>
        <begin position="447"/>
        <end position="555"/>
    </location>
</feature>
<protein>
    <recommendedName>
        <fullName evidence="3">tyrosinase</fullName>
        <ecNumber evidence="3">1.14.18.1</ecNumber>
    </recommendedName>
</protein>
<evidence type="ECO:0000256" key="8">
    <source>
        <dbReference type="ARBA" id="ARBA00023101"/>
    </source>
</evidence>
<evidence type="ECO:0000256" key="9">
    <source>
        <dbReference type="ARBA" id="ARBA00048233"/>
    </source>
</evidence>
<evidence type="ECO:0000256" key="4">
    <source>
        <dbReference type="ARBA" id="ARBA00022723"/>
    </source>
</evidence>
<dbReference type="HOGENOM" id="CLU_013691_3_0_1"/>
<reference evidence="14 15" key="2">
    <citation type="journal article" date="2012" name="PLoS Pathog.">
        <title>Diverse lifestyles and strategies of plant pathogenesis encoded in the genomes of eighteen Dothideomycetes fungi.</title>
        <authorList>
            <person name="Ohm R.A."/>
            <person name="Feau N."/>
            <person name="Henrissat B."/>
            <person name="Schoch C.L."/>
            <person name="Horwitz B.A."/>
            <person name="Barry K.W."/>
            <person name="Condon B.J."/>
            <person name="Copeland A.C."/>
            <person name="Dhillon B."/>
            <person name="Glaser F."/>
            <person name="Hesse C.N."/>
            <person name="Kosti I."/>
            <person name="LaButti K."/>
            <person name="Lindquist E.A."/>
            <person name="Lucas S."/>
            <person name="Salamov A.A."/>
            <person name="Bradshaw R.E."/>
            <person name="Ciuffetti L."/>
            <person name="Hamelin R.C."/>
            <person name="Kema G.H.J."/>
            <person name="Lawrence C."/>
            <person name="Scott J.A."/>
            <person name="Spatafora J.W."/>
            <person name="Turgeon B.G."/>
            <person name="de Wit P.J.G.M."/>
            <person name="Zhong S."/>
            <person name="Goodwin S.B."/>
            <person name="Grigoriev I.V."/>
        </authorList>
    </citation>
    <scope>NUCLEOTIDE SEQUENCE [LARGE SCALE GENOMIC DNA]</scope>
    <source>
        <strain evidence="15">NZE10 / CBS 128990</strain>
    </source>
</reference>
<dbReference type="PANTHER" id="PTHR11474">
    <property type="entry name" value="TYROSINASE FAMILY MEMBER"/>
    <property type="match status" value="1"/>
</dbReference>
<feature type="chain" id="PRO_5004109785" description="tyrosinase" evidence="11">
    <location>
        <begin position="18"/>
        <end position="641"/>
    </location>
</feature>
<reference evidence="15" key="1">
    <citation type="journal article" date="2012" name="PLoS Genet.">
        <title>The genomes of the fungal plant pathogens Cladosporium fulvum and Dothistroma septosporum reveal adaptation to different hosts and lifestyles but also signatures of common ancestry.</title>
        <authorList>
            <person name="de Wit P.J.G.M."/>
            <person name="van der Burgt A."/>
            <person name="Oekmen B."/>
            <person name="Stergiopoulos I."/>
            <person name="Abd-Elsalam K.A."/>
            <person name="Aerts A.L."/>
            <person name="Bahkali A.H."/>
            <person name="Beenen H.G."/>
            <person name="Chettri P."/>
            <person name="Cox M.P."/>
            <person name="Datema E."/>
            <person name="de Vries R.P."/>
            <person name="Dhillon B."/>
            <person name="Ganley A.R."/>
            <person name="Griffiths S.A."/>
            <person name="Guo Y."/>
            <person name="Hamelin R.C."/>
            <person name="Henrissat B."/>
            <person name="Kabir M.S."/>
            <person name="Jashni M.K."/>
            <person name="Kema G."/>
            <person name="Klaubauf S."/>
            <person name="Lapidus A."/>
            <person name="Levasseur A."/>
            <person name="Lindquist E."/>
            <person name="Mehrabi R."/>
            <person name="Ohm R.A."/>
            <person name="Owen T.J."/>
            <person name="Salamov A."/>
            <person name="Schwelm A."/>
            <person name="Schijlen E."/>
            <person name="Sun H."/>
            <person name="van den Burg H.A."/>
            <person name="van Ham R.C.H.J."/>
            <person name="Zhang S."/>
            <person name="Goodwin S.B."/>
            <person name="Grigoriev I.V."/>
            <person name="Collemare J."/>
            <person name="Bradshaw R.E."/>
        </authorList>
    </citation>
    <scope>NUCLEOTIDE SEQUENCE [LARGE SCALE GENOMIC DNA]</scope>
    <source>
        <strain evidence="15">NZE10 / CBS 128990</strain>
    </source>
</reference>
<sequence>MKFTSAALLASLSLASAYIPVPRRDVSQSQNASPPSRKDITTMGQEEFSLYILAMQQWQKAQPSDIGGYFQVAGIHGAPHQYWDDSGNYQAETGQGEKYGGYCMHGTKDFYLWHRPYIALYEQQLKAIATNIANNWYSPQRSTYQAAAKTLMLPYWDWAKSGTVPSQITSSQITIVNATTGQQQTITNPLYSHTTTGSLGNGISVGKNGGRTTYRSSTYVRDMNNQYAGLRRGVALLFNTANICWNVFATYDSDERSVCGSSSSVNSLEGIHNTVHNTICGTMCNLDTAAFEPIFWLHHVNVDRMGALWQGLNPNARQPTTTSSSGNYVWDSGYPRDDTFQYMPLRTANSGTAWWTPAMCYDIRATGYTYPELADSPSVSTLQSRLNAIYGNGRTQQTVSTSKVKRQDELLALEERQAYASLITPPSQAALAPFKASLISANGSYSEYSAEVTIAKSVAPGESFNLHLFFGDVDPSRIANSDYLDAPNRVGGIAVSQASSMNSGNAAQGVVPLTDALLNTLIAGGIKDMKPATVRQYVHAKLVWRLVTASGKDIGGTEARDSGLTIKARRTVVTPDGGAQAVPVVTAPEALVDTDNTKAQPLPAGVVASSVPSSASSTAYIGTSTTSSTLTSTAKITVATA</sequence>
<keyword evidence="15" id="KW-1185">Reference proteome</keyword>
<dbReference type="OrthoDB" id="6132182at2759"/>
<keyword evidence="7" id="KW-0503">Monooxygenase</keyword>